<evidence type="ECO:0000313" key="2">
    <source>
        <dbReference type="Proteomes" id="UP000051063"/>
    </source>
</evidence>
<keyword evidence="2" id="KW-1185">Reference proteome</keyword>
<organism evidence="1 2">
    <name type="scientific">Brevibacillus choshinensis</name>
    <dbReference type="NCBI Taxonomy" id="54911"/>
    <lineage>
        <taxon>Bacteria</taxon>
        <taxon>Bacillati</taxon>
        <taxon>Bacillota</taxon>
        <taxon>Bacilli</taxon>
        <taxon>Bacillales</taxon>
        <taxon>Paenibacillaceae</taxon>
        <taxon>Brevibacillus</taxon>
    </lineage>
</organism>
<gene>
    <name evidence="1" type="ORF">AN963_04510</name>
</gene>
<comment type="caution">
    <text evidence="1">The sequence shown here is derived from an EMBL/GenBank/DDBJ whole genome shotgun (WGS) entry which is preliminary data.</text>
</comment>
<evidence type="ECO:0000313" key="1">
    <source>
        <dbReference type="EMBL" id="KQL50114.1"/>
    </source>
</evidence>
<accession>A0ABR5NFD9</accession>
<reference evidence="1 2" key="1">
    <citation type="submission" date="2015-09" db="EMBL/GenBank/DDBJ databases">
        <title>Genome sequencing project for genomic taxonomy and phylogenomics of Bacillus-like bacteria.</title>
        <authorList>
            <person name="Liu B."/>
            <person name="Wang J."/>
            <person name="Zhu Y."/>
            <person name="Liu G."/>
            <person name="Chen Q."/>
            <person name="Chen Z."/>
            <person name="Lan J."/>
            <person name="Che J."/>
            <person name="Ge C."/>
            <person name="Shi H."/>
            <person name="Pan Z."/>
            <person name="Liu X."/>
        </authorList>
    </citation>
    <scope>NUCLEOTIDE SEQUENCE [LARGE SCALE GENOMIC DNA]</scope>
    <source>
        <strain evidence="1 2">DSM 8552</strain>
    </source>
</reference>
<name>A0ABR5NFD9_BRECH</name>
<dbReference type="Proteomes" id="UP000051063">
    <property type="component" value="Unassembled WGS sequence"/>
</dbReference>
<proteinExistence type="predicted"/>
<protein>
    <submittedName>
        <fullName evidence="1">Uncharacterized protein</fullName>
    </submittedName>
</protein>
<dbReference type="EMBL" id="LJJB01000007">
    <property type="protein sequence ID" value="KQL50114.1"/>
    <property type="molecule type" value="Genomic_DNA"/>
</dbReference>
<sequence length="132" mass="15110">MFAHMWTSLPVTNAHTQESTNRYEVAGITDPHAFESFFGKLQKWVSKGNKEAIAHHVQFPLRVNSDGQSRFIANEKQFDAEYDQIMTEKVRHALQQQDVKQTFVNYQGVMVGGGELWLRQNGNKFVIVAVNL</sequence>